<keyword evidence="1" id="KW-0472">Membrane</keyword>
<reference evidence="3" key="2">
    <citation type="submission" date="2019-07" db="EMBL/GenBank/DDBJ databases">
        <authorList>
            <person name="Yang Y."/>
            <person name="Bocs S."/>
            <person name="Baudouin L."/>
        </authorList>
    </citation>
    <scope>NUCLEOTIDE SEQUENCE</scope>
    <source>
        <tissue evidence="3">Spear leaf of Hainan Tall coconut</tissue>
    </source>
</reference>
<gene>
    <name evidence="3" type="ORF">COCNU_07G005850</name>
</gene>
<dbReference type="InterPro" id="IPR056029">
    <property type="entry name" value="DUF7610"/>
</dbReference>
<evidence type="ECO:0000259" key="2">
    <source>
        <dbReference type="Pfam" id="PF24583"/>
    </source>
</evidence>
<keyword evidence="4" id="KW-1185">Reference proteome</keyword>
<dbReference type="Proteomes" id="UP000797356">
    <property type="component" value="Chromosome 7"/>
</dbReference>
<feature type="transmembrane region" description="Helical" evidence="1">
    <location>
        <begin position="157"/>
        <end position="179"/>
    </location>
</feature>
<protein>
    <recommendedName>
        <fullName evidence="2">DUF7610 domain-containing protein</fullName>
    </recommendedName>
</protein>
<keyword evidence="1" id="KW-1133">Transmembrane helix</keyword>
<feature type="domain" description="DUF7610" evidence="2">
    <location>
        <begin position="8"/>
        <end position="85"/>
    </location>
</feature>
<dbReference type="EMBL" id="CM017878">
    <property type="protein sequence ID" value="KAG1354473.1"/>
    <property type="molecule type" value="Genomic_DNA"/>
</dbReference>
<accession>A0A8K0IER5</accession>
<evidence type="ECO:0000256" key="1">
    <source>
        <dbReference type="SAM" id="Phobius"/>
    </source>
</evidence>
<keyword evidence="1" id="KW-0812">Transmembrane</keyword>
<name>A0A8K0IER5_COCNU</name>
<dbReference type="AlphaFoldDB" id="A0A8K0IER5"/>
<comment type="caution">
    <text evidence="3">The sequence shown here is derived from an EMBL/GenBank/DDBJ whole genome shotgun (WGS) entry which is preliminary data.</text>
</comment>
<evidence type="ECO:0000313" key="4">
    <source>
        <dbReference type="Proteomes" id="UP000797356"/>
    </source>
</evidence>
<dbReference type="OrthoDB" id="1937541at2759"/>
<dbReference type="Pfam" id="PF24583">
    <property type="entry name" value="DUF7610"/>
    <property type="match status" value="1"/>
</dbReference>
<proteinExistence type="predicted"/>
<evidence type="ECO:0000313" key="3">
    <source>
        <dbReference type="EMBL" id="KAG1354473.1"/>
    </source>
</evidence>
<organism evidence="3 4">
    <name type="scientific">Cocos nucifera</name>
    <name type="common">Coconut palm</name>
    <dbReference type="NCBI Taxonomy" id="13894"/>
    <lineage>
        <taxon>Eukaryota</taxon>
        <taxon>Viridiplantae</taxon>
        <taxon>Streptophyta</taxon>
        <taxon>Embryophyta</taxon>
        <taxon>Tracheophyta</taxon>
        <taxon>Spermatophyta</taxon>
        <taxon>Magnoliopsida</taxon>
        <taxon>Liliopsida</taxon>
        <taxon>Arecaceae</taxon>
        <taxon>Arecoideae</taxon>
        <taxon>Cocoseae</taxon>
        <taxon>Attaleinae</taxon>
        <taxon>Cocos</taxon>
    </lineage>
</organism>
<reference evidence="3" key="1">
    <citation type="journal article" date="2017" name="Gigascience">
        <title>The genome draft of coconut (Cocos nucifera).</title>
        <authorList>
            <person name="Xiao Y."/>
            <person name="Xu P."/>
            <person name="Fan H."/>
            <person name="Baudouin L."/>
            <person name="Xia W."/>
            <person name="Bocs S."/>
            <person name="Xu J."/>
            <person name="Li Q."/>
            <person name="Guo A."/>
            <person name="Zhou L."/>
            <person name="Li J."/>
            <person name="Wu Y."/>
            <person name="Ma Z."/>
            <person name="Armero A."/>
            <person name="Issali A.E."/>
            <person name="Liu N."/>
            <person name="Peng M."/>
            <person name="Yang Y."/>
        </authorList>
    </citation>
    <scope>NUCLEOTIDE SEQUENCE</scope>
    <source>
        <tissue evidence="3">Spear leaf of Hainan Tall coconut</tissue>
    </source>
</reference>
<sequence length="197" mass="21920">MERPYAVLQNKLDELESILNEIFFHAANKEDKSEFYDEIVARIGFLKTLHAAEMESNAQGTPQHLPHIARRLAALEDAFHSWLDSGMPPEDHVDDPSVCSCTHSCFNDVVEDDDRVPEPEYFVPMPNKMQVMSSARSEEDIGEQRKRRRLGSLPCGLMSRAVVAVAAMSAAAAVAAMVIGSATNFSRVEERVFLVPT</sequence>